<feature type="transmembrane region" description="Helical" evidence="8">
    <location>
        <begin position="162"/>
        <end position="181"/>
    </location>
</feature>
<feature type="transmembrane region" description="Helical" evidence="8">
    <location>
        <begin position="6"/>
        <end position="30"/>
    </location>
</feature>
<proteinExistence type="inferred from homology"/>
<evidence type="ECO:0000256" key="4">
    <source>
        <dbReference type="ARBA" id="ARBA00022475"/>
    </source>
</evidence>
<gene>
    <name evidence="9" type="ORF">AHOG_12690</name>
</gene>
<keyword evidence="4 8" id="KW-1003">Cell membrane</keyword>
<evidence type="ECO:0000256" key="3">
    <source>
        <dbReference type="ARBA" id="ARBA00022448"/>
    </source>
</evidence>
<evidence type="ECO:0000256" key="7">
    <source>
        <dbReference type="ARBA" id="ARBA00023136"/>
    </source>
</evidence>
<dbReference type="PANTHER" id="PTHR30269:SF37">
    <property type="entry name" value="MEMBRANE TRANSPORTER PROTEIN"/>
    <property type="match status" value="1"/>
</dbReference>
<evidence type="ECO:0000256" key="8">
    <source>
        <dbReference type="RuleBase" id="RU363041"/>
    </source>
</evidence>
<evidence type="ECO:0000313" key="10">
    <source>
        <dbReference type="Proteomes" id="UP000204221"/>
    </source>
</evidence>
<keyword evidence="6 8" id="KW-1133">Transmembrane helix</keyword>
<sequence length="238" mass="23691">MSGVEFVIAGLAVLVGAALQGTIGLGLGMLAGPILALLDPTLVPGPLLMLATVLTLVVVLRERAALDLAGTGWALAGRVPGTAAGALLVAVLSPDAVTVVLAAVVLLGTVISALGWTPHPTRPALLLAGAASGVMGTATSIGGPPMALVWQRLSGARLRAMMSAFFLVGCLLSLTALAIVGELTVDGIAAAAPLIPFVLLGYLGSRLLGRALDHGRLRVLALSVCAASALILLAGHLF</sequence>
<evidence type="ECO:0000256" key="6">
    <source>
        <dbReference type="ARBA" id="ARBA00022989"/>
    </source>
</evidence>
<evidence type="ECO:0000256" key="2">
    <source>
        <dbReference type="ARBA" id="ARBA00009142"/>
    </source>
</evidence>
<reference evidence="9 10" key="1">
    <citation type="submission" date="2017-07" db="EMBL/GenBank/DDBJ databases">
        <title>Complete genome sequence of Actinoalloteichus hoggarensis DSM 45943, type strain of Actinoalloteichus hoggarensis.</title>
        <authorList>
            <person name="Ruckert C."/>
            <person name="Nouioui I."/>
            <person name="Willmese J."/>
            <person name="van Wezel G."/>
            <person name="Klenk H.-P."/>
            <person name="Kalinowski J."/>
            <person name="Zotchev S.B."/>
        </authorList>
    </citation>
    <scope>NUCLEOTIDE SEQUENCE [LARGE SCALE GENOMIC DNA]</scope>
    <source>
        <strain evidence="9 10">DSM 45943</strain>
    </source>
</reference>
<feature type="transmembrane region" description="Helical" evidence="8">
    <location>
        <begin position="187"/>
        <end position="205"/>
    </location>
</feature>
<dbReference type="RefSeq" id="WP_093941553.1">
    <property type="nucleotide sequence ID" value="NZ_CP022521.1"/>
</dbReference>
<organism evidence="9 10">
    <name type="scientific">Actinoalloteichus hoggarensis</name>
    <dbReference type="NCBI Taxonomy" id="1470176"/>
    <lineage>
        <taxon>Bacteria</taxon>
        <taxon>Bacillati</taxon>
        <taxon>Actinomycetota</taxon>
        <taxon>Actinomycetes</taxon>
        <taxon>Pseudonocardiales</taxon>
        <taxon>Pseudonocardiaceae</taxon>
        <taxon>Actinoalloteichus</taxon>
    </lineage>
</organism>
<dbReference type="PANTHER" id="PTHR30269">
    <property type="entry name" value="TRANSMEMBRANE PROTEIN YFCA"/>
    <property type="match status" value="1"/>
</dbReference>
<keyword evidence="5 8" id="KW-0812">Transmembrane</keyword>
<comment type="subcellular location">
    <subcellularLocation>
        <location evidence="1 8">Cell membrane</location>
        <topology evidence="1 8">Multi-pass membrane protein</topology>
    </subcellularLocation>
</comment>
<feature type="transmembrane region" description="Helical" evidence="8">
    <location>
        <begin position="99"/>
        <end position="118"/>
    </location>
</feature>
<accession>A0A221W3G8</accession>
<dbReference type="Pfam" id="PF01925">
    <property type="entry name" value="TauE"/>
    <property type="match status" value="1"/>
</dbReference>
<dbReference type="Proteomes" id="UP000204221">
    <property type="component" value="Chromosome"/>
</dbReference>
<protein>
    <recommendedName>
        <fullName evidence="8">Probable membrane transporter protein</fullName>
    </recommendedName>
</protein>
<dbReference type="InterPro" id="IPR052017">
    <property type="entry name" value="TSUP"/>
</dbReference>
<name>A0A221W3G8_9PSEU</name>
<feature type="transmembrane region" description="Helical" evidence="8">
    <location>
        <begin position="42"/>
        <end position="60"/>
    </location>
</feature>
<dbReference type="AlphaFoldDB" id="A0A221W3G8"/>
<comment type="similarity">
    <text evidence="2 8">Belongs to the 4-toluene sulfonate uptake permease (TSUP) (TC 2.A.102) family.</text>
</comment>
<evidence type="ECO:0000313" key="9">
    <source>
        <dbReference type="EMBL" id="ASO20181.1"/>
    </source>
</evidence>
<feature type="transmembrane region" description="Helical" evidence="8">
    <location>
        <begin position="124"/>
        <end position="150"/>
    </location>
</feature>
<evidence type="ECO:0000256" key="1">
    <source>
        <dbReference type="ARBA" id="ARBA00004651"/>
    </source>
</evidence>
<feature type="transmembrane region" description="Helical" evidence="8">
    <location>
        <begin position="217"/>
        <end position="237"/>
    </location>
</feature>
<dbReference type="GO" id="GO:0005886">
    <property type="term" value="C:plasma membrane"/>
    <property type="evidence" value="ECO:0007669"/>
    <property type="project" value="UniProtKB-SubCell"/>
</dbReference>
<keyword evidence="3" id="KW-0813">Transport</keyword>
<evidence type="ECO:0000256" key="5">
    <source>
        <dbReference type="ARBA" id="ARBA00022692"/>
    </source>
</evidence>
<dbReference type="KEGG" id="ahg:AHOG_12690"/>
<dbReference type="OrthoDB" id="5472127at2"/>
<dbReference type="EMBL" id="CP022521">
    <property type="protein sequence ID" value="ASO20181.1"/>
    <property type="molecule type" value="Genomic_DNA"/>
</dbReference>
<keyword evidence="10" id="KW-1185">Reference proteome</keyword>
<dbReference type="InterPro" id="IPR002781">
    <property type="entry name" value="TM_pro_TauE-like"/>
</dbReference>
<keyword evidence="7 8" id="KW-0472">Membrane</keyword>